<dbReference type="PANTHER" id="PTHR45527:SF1">
    <property type="entry name" value="FATTY ACID SYNTHASE"/>
    <property type="match status" value="1"/>
</dbReference>
<gene>
    <name evidence="2" type="ORF">ACFQ08_44240</name>
</gene>
<dbReference type="Proteomes" id="UP001597024">
    <property type="component" value="Unassembled WGS sequence"/>
</dbReference>
<feature type="non-terminal residue" evidence="2">
    <location>
        <position position="196"/>
    </location>
</feature>
<feature type="non-terminal residue" evidence="2">
    <location>
        <position position="1"/>
    </location>
</feature>
<comment type="caution">
    <text evidence="2">The sequence shown here is derived from an EMBL/GenBank/DDBJ whole genome shotgun (WGS) entry which is preliminary data.</text>
</comment>
<name>A0ABW3E6N0_9ACTN</name>
<dbReference type="PANTHER" id="PTHR45527">
    <property type="entry name" value="NONRIBOSOMAL PEPTIDE SYNTHETASE"/>
    <property type="match status" value="1"/>
</dbReference>
<dbReference type="EMBL" id="JBHTHX010003322">
    <property type="protein sequence ID" value="MFD0891603.1"/>
    <property type="molecule type" value="Genomic_DNA"/>
</dbReference>
<proteinExistence type="predicted"/>
<accession>A0ABW3E6N0</accession>
<protein>
    <submittedName>
        <fullName evidence="2">Condensation domain-containing protein</fullName>
    </submittedName>
</protein>
<dbReference type="InterPro" id="IPR023213">
    <property type="entry name" value="CAT-like_dom_sf"/>
</dbReference>
<dbReference type="Gene3D" id="3.30.559.10">
    <property type="entry name" value="Chloramphenicol acetyltransferase-like domain"/>
    <property type="match status" value="1"/>
</dbReference>
<evidence type="ECO:0000313" key="2">
    <source>
        <dbReference type="EMBL" id="MFD0891603.1"/>
    </source>
</evidence>
<sequence>PEGTTPPLSPAQERLWFLNRFDPAGNAAFNINLVLRLTGPLDAEALGRAFDGVVARHETLRTRFPEVDGQPAVVIDPPAPVRIERLKGEATALVAERVNTPFDLTGEPAVRVTLIEQGAEDHVLCVVAHHILGDGWSLNVLRDELAVLYSGGSLPPVPLQFGDLVVWQRGRDSSKLFDYWSTQLADPTPLALPTDR</sequence>
<dbReference type="Gene3D" id="3.30.559.30">
    <property type="entry name" value="Nonribosomal peptide synthetase, condensation domain"/>
    <property type="match status" value="1"/>
</dbReference>
<dbReference type="SUPFAM" id="SSF52777">
    <property type="entry name" value="CoA-dependent acyltransferases"/>
    <property type="match status" value="1"/>
</dbReference>
<feature type="domain" description="Condensation" evidence="1">
    <location>
        <begin position="6"/>
        <end position="195"/>
    </location>
</feature>
<evidence type="ECO:0000259" key="1">
    <source>
        <dbReference type="Pfam" id="PF00668"/>
    </source>
</evidence>
<dbReference type="InterPro" id="IPR001242">
    <property type="entry name" value="Condensation_dom"/>
</dbReference>
<organism evidence="2 3">
    <name type="scientific">Streptosporangium algeriense</name>
    <dbReference type="NCBI Taxonomy" id="1682748"/>
    <lineage>
        <taxon>Bacteria</taxon>
        <taxon>Bacillati</taxon>
        <taxon>Actinomycetota</taxon>
        <taxon>Actinomycetes</taxon>
        <taxon>Streptosporangiales</taxon>
        <taxon>Streptosporangiaceae</taxon>
        <taxon>Streptosporangium</taxon>
    </lineage>
</organism>
<evidence type="ECO:0000313" key="3">
    <source>
        <dbReference type="Proteomes" id="UP001597024"/>
    </source>
</evidence>
<reference evidence="3" key="1">
    <citation type="journal article" date="2019" name="Int. J. Syst. Evol. Microbiol.">
        <title>The Global Catalogue of Microorganisms (GCM) 10K type strain sequencing project: providing services to taxonomists for standard genome sequencing and annotation.</title>
        <authorList>
            <consortium name="The Broad Institute Genomics Platform"/>
            <consortium name="The Broad Institute Genome Sequencing Center for Infectious Disease"/>
            <person name="Wu L."/>
            <person name="Ma J."/>
        </authorList>
    </citation>
    <scope>NUCLEOTIDE SEQUENCE [LARGE SCALE GENOMIC DNA]</scope>
    <source>
        <strain evidence="3">CCUG 62974</strain>
    </source>
</reference>
<keyword evidence="3" id="KW-1185">Reference proteome</keyword>
<dbReference type="Pfam" id="PF00668">
    <property type="entry name" value="Condensation"/>
    <property type="match status" value="1"/>
</dbReference>